<dbReference type="KEGG" id="cbab:SMCB_1664"/>
<protein>
    <submittedName>
        <fullName evidence="1">Phosphoenolpyruvate carboxylase</fullName>
    </submittedName>
</protein>
<keyword evidence="2" id="KW-1185">Reference proteome</keyword>
<gene>
    <name evidence="1" type="ORF">SMCB_1664</name>
</gene>
<dbReference type="HOGENOM" id="CLU_2368003_0_0_4"/>
<organism evidence="1 2">
    <name type="scientific">Serpentinimonas maccroryi</name>
    <dbReference type="NCBI Taxonomy" id="1458426"/>
    <lineage>
        <taxon>Bacteria</taxon>
        <taxon>Pseudomonadati</taxon>
        <taxon>Pseudomonadota</taxon>
        <taxon>Betaproteobacteria</taxon>
        <taxon>Burkholderiales</taxon>
        <taxon>Comamonadaceae</taxon>
        <taxon>Serpentinimonas</taxon>
    </lineage>
</organism>
<dbReference type="EMBL" id="AP014569">
    <property type="protein sequence ID" value="BAO83892.1"/>
    <property type="molecule type" value="Genomic_DNA"/>
</dbReference>
<proteinExistence type="predicted"/>
<evidence type="ECO:0000313" key="2">
    <source>
        <dbReference type="Proteomes" id="UP000066014"/>
    </source>
</evidence>
<accession>A0A060NQ76</accession>
<dbReference type="Proteomes" id="UP000066014">
    <property type="component" value="Chromosome"/>
</dbReference>
<evidence type="ECO:0000313" key="1">
    <source>
        <dbReference type="EMBL" id="BAO83892.1"/>
    </source>
</evidence>
<keyword evidence="1" id="KW-0670">Pyruvate</keyword>
<sequence>MAASWALSWGKSISARSGSPSCDCTVTLPSATAQAWLAGTAKAATKAAALATERQRSRWGGAGGLSVAKATGPVGCIFEGQFGTDTSVIFKDIRP</sequence>
<dbReference type="STRING" id="1458426.SMCB_1664"/>
<reference evidence="1 2" key="1">
    <citation type="journal article" date="2014" name="Nat. Commun.">
        <title>Physiological and genomic features of highly alkaliphilic hydrogen-utilizing Betaproteobacteria from a continental serpentinizing site.</title>
        <authorList>
            <person name="Suzuki S."/>
            <person name="Kuenen J.G."/>
            <person name="Schipper K."/>
            <person name="van der Velde S."/>
            <person name="Ishii S."/>
            <person name="Wu A."/>
            <person name="Sorokin D.Y."/>
            <person name="Tenney A."/>
            <person name="Meng X.Y."/>
            <person name="Morrill P.L."/>
            <person name="Kamagata Y."/>
            <person name="Muyzer G."/>
            <person name="Nealson K.H."/>
        </authorList>
    </citation>
    <scope>NUCLEOTIDE SEQUENCE [LARGE SCALE GENOMIC DNA]</scope>
    <source>
        <strain evidence="1 2">B1</strain>
    </source>
</reference>
<name>A0A060NQ76_9BURK</name>
<dbReference type="AlphaFoldDB" id="A0A060NQ76"/>